<keyword evidence="4" id="KW-1185">Reference proteome</keyword>
<sequence length="444" mass="49167">MLITAMFPSEASRALVFLALALGLIIITHCLSRSTVDLWSMTKRRKLTCARISMVLAFATSWLFVFINQLMIFGISLQHNETSCEAASHLCSVLYGGSKVFFYLFLAEKVHIVWSPDRRRFSSLPYKICLFSLVMYCIPAVVLLYNTHHILRSSDGICVFHLTHHAVYFIVAYDIYVTILFTALFLWPLLEPSRRNAAIRQVTLRTLYASFIALTTSTTNGVMFAFLNGYELGWVCIIACSVDVIINSLTLFWVSQYGSKKDDSRDMVGPRSQTRSRSSSIKFRSFLSIHHSNESDSPNVPRPPSVEIATLESALVSPRSLEGVTVADTTDRKFVAITSLAGYGTRSDDDDSKGDGEHTSTTCPSSRNLMRPRSEPESIICSEVIDEETPPEPGSVVFAAMPSLGSSDGEISGCVRDRPRSLVRSSLSLPVLIVRGRPADSAVS</sequence>
<protein>
    <submittedName>
        <fullName evidence="3">Uncharacterized protein</fullName>
    </submittedName>
</protein>
<feature type="transmembrane region" description="Helical" evidence="2">
    <location>
        <begin position="87"/>
        <end position="107"/>
    </location>
</feature>
<organism evidence="3 4">
    <name type="scientific">Lentinula raphanica</name>
    <dbReference type="NCBI Taxonomy" id="153919"/>
    <lineage>
        <taxon>Eukaryota</taxon>
        <taxon>Fungi</taxon>
        <taxon>Dikarya</taxon>
        <taxon>Basidiomycota</taxon>
        <taxon>Agaricomycotina</taxon>
        <taxon>Agaricomycetes</taxon>
        <taxon>Agaricomycetidae</taxon>
        <taxon>Agaricales</taxon>
        <taxon>Marasmiineae</taxon>
        <taxon>Omphalotaceae</taxon>
        <taxon>Lentinula</taxon>
    </lineage>
</organism>
<dbReference type="PANTHER" id="PTHR38848">
    <property type="entry name" value="G-PROTEIN COUPLED RECEPTORS FAMILY 3 PROFILE DOMAIN-CONTAINING PROTEIN"/>
    <property type="match status" value="1"/>
</dbReference>
<feature type="transmembrane region" description="Helical" evidence="2">
    <location>
        <begin position="202"/>
        <end position="226"/>
    </location>
</feature>
<feature type="transmembrane region" description="Helical" evidence="2">
    <location>
        <begin position="232"/>
        <end position="254"/>
    </location>
</feature>
<evidence type="ECO:0000256" key="2">
    <source>
        <dbReference type="SAM" id="Phobius"/>
    </source>
</evidence>
<dbReference type="EMBL" id="MU806134">
    <property type="protein sequence ID" value="KAJ3839325.1"/>
    <property type="molecule type" value="Genomic_DNA"/>
</dbReference>
<accession>A0AA38UFL4</accession>
<feature type="compositionally biased region" description="Polar residues" evidence="1">
    <location>
        <begin position="359"/>
        <end position="368"/>
    </location>
</feature>
<evidence type="ECO:0000313" key="3">
    <source>
        <dbReference type="EMBL" id="KAJ3839325.1"/>
    </source>
</evidence>
<feature type="transmembrane region" description="Helical" evidence="2">
    <location>
        <begin position="166"/>
        <end position="190"/>
    </location>
</feature>
<feature type="region of interest" description="Disordered" evidence="1">
    <location>
        <begin position="345"/>
        <end position="375"/>
    </location>
</feature>
<name>A0AA38UFL4_9AGAR</name>
<proteinExistence type="predicted"/>
<evidence type="ECO:0000313" key="4">
    <source>
        <dbReference type="Proteomes" id="UP001163846"/>
    </source>
</evidence>
<dbReference type="PANTHER" id="PTHR38848:SF3">
    <property type="entry name" value="G-PROTEIN COUPLED RECEPTORS FAMILY 3 PROFILE DOMAIN-CONTAINING PROTEIN"/>
    <property type="match status" value="1"/>
</dbReference>
<gene>
    <name evidence="3" type="ORF">F5878DRAFT_129394</name>
</gene>
<comment type="caution">
    <text evidence="3">The sequence shown here is derived from an EMBL/GenBank/DDBJ whole genome shotgun (WGS) entry which is preliminary data.</text>
</comment>
<feature type="transmembrane region" description="Helical" evidence="2">
    <location>
        <begin position="12"/>
        <end position="31"/>
    </location>
</feature>
<dbReference type="AlphaFoldDB" id="A0AA38UFL4"/>
<keyword evidence="2" id="KW-0472">Membrane</keyword>
<keyword evidence="2" id="KW-0812">Transmembrane</keyword>
<feature type="transmembrane region" description="Helical" evidence="2">
    <location>
        <begin position="128"/>
        <end position="146"/>
    </location>
</feature>
<feature type="transmembrane region" description="Helical" evidence="2">
    <location>
        <begin position="52"/>
        <end position="75"/>
    </location>
</feature>
<evidence type="ECO:0000256" key="1">
    <source>
        <dbReference type="SAM" id="MobiDB-lite"/>
    </source>
</evidence>
<dbReference type="Proteomes" id="UP001163846">
    <property type="component" value="Unassembled WGS sequence"/>
</dbReference>
<keyword evidence="2" id="KW-1133">Transmembrane helix</keyword>
<reference evidence="3" key="1">
    <citation type="submission" date="2022-08" db="EMBL/GenBank/DDBJ databases">
        <authorList>
            <consortium name="DOE Joint Genome Institute"/>
            <person name="Min B."/>
            <person name="Riley R."/>
            <person name="Sierra-Patev S."/>
            <person name="Naranjo-Ortiz M."/>
            <person name="Looney B."/>
            <person name="Konkel Z."/>
            <person name="Slot J.C."/>
            <person name="Sakamoto Y."/>
            <person name="Steenwyk J.L."/>
            <person name="Rokas A."/>
            <person name="Carro J."/>
            <person name="Camarero S."/>
            <person name="Ferreira P."/>
            <person name="Molpeceres G."/>
            <person name="Ruiz-Duenas F.J."/>
            <person name="Serrano A."/>
            <person name="Henrissat B."/>
            <person name="Drula E."/>
            <person name="Hughes K.W."/>
            <person name="Mata J.L."/>
            <person name="Ishikawa N.K."/>
            <person name="Vargas-Isla R."/>
            <person name="Ushijima S."/>
            <person name="Smith C.A."/>
            <person name="Ahrendt S."/>
            <person name="Andreopoulos W."/>
            <person name="He G."/>
            <person name="Labutti K."/>
            <person name="Lipzen A."/>
            <person name="Ng V."/>
            <person name="Sandor L."/>
            <person name="Barry K."/>
            <person name="Martinez A.T."/>
            <person name="Xiao Y."/>
            <person name="Gibbons J.G."/>
            <person name="Terashima K."/>
            <person name="Hibbett D.S."/>
            <person name="Grigoriev I.V."/>
        </authorList>
    </citation>
    <scope>NUCLEOTIDE SEQUENCE</scope>
    <source>
        <strain evidence="3">TFB9207</strain>
    </source>
</reference>
<feature type="region of interest" description="Disordered" evidence="1">
    <location>
        <begin position="260"/>
        <end position="280"/>
    </location>
</feature>